<feature type="region of interest" description="Disordered" evidence="1">
    <location>
        <begin position="43"/>
        <end position="72"/>
    </location>
</feature>
<evidence type="ECO:0000256" key="2">
    <source>
        <dbReference type="SAM" id="SignalP"/>
    </source>
</evidence>
<name>A0A9Q0ILU2_9TELE</name>
<feature type="compositionally biased region" description="Basic and acidic residues" evidence="1">
    <location>
        <begin position="43"/>
        <end position="55"/>
    </location>
</feature>
<organism evidence="3 4">
    <name type="scientific">Muraenolepis orangiensis</name>
    <name type="common">Patagonian moray cod</name>
    <dbReference type="NCBI Taxonomy" id="630683"/>
    <lineage>
        <taxon>Eukaryota</taxon>
        <taxon>Metazoa</taxon>
        <taxon>Chordata</taxon>
        <taxon>Craniata</taxon>
        <taxon>Vertebrata</taxon>
        <taxon>Euteleostomi</taxon>
        <taxon>Actinopterygii</taxon>
        <taxon>Neopterygii</taxon>
        <taxon>Teleostei</taxon>
        <taxon>Neoteleostei</taxon>
        <taxon>Acanthomorphata</taxon>
        <taxon>Zeiogadaria</taxon>
        <taxon>Gadariae</taxon>
        <taxon>Gadiformes</taxon>
        <taxon>Muraenolepidoidei</taxon>
        <taxon>Muraenolepididae</taxon>
        <taxon>Muraenolepis</taxon>
    </lineage>
</organism>
<evidence type="ECO:0000313" key="4">
    <source>
        <dbReference type="Proteomes" id="UP001148018"/>
    </source>
</evidence>
<sequence>MSMRGGAVGVCVLLLCLAAMMVETTEGHITFFSPKEMMLMREREGKKTMEPRSEDDQMVQEASVPQLPETDPQDGTIEIAVRLSAQQLYHVTPVLKEIIREIAEEQEKAKK</sequence>
<comment type="caution">
    <text evidence="3">The sequence shown here is derived from an EMBL/GenBank/DDBJ whole genome shotgun (WGS) entry which is preliminary data.</text>
</comment>
<gene>
    <name evidence="3" type="ORF">NHX12_031081</name>
</gene>
<dbReference type="Proteomes" id="UP001148018">
    <property type="component" value="Unassembled WGS sequence"/>
</dbReference>
<dbReference type="EMBL" id="JANIIK010000046">
    <property type="protein sequence ID" value="KAJ3603339.1"/>
    <property type="molecule type" value="Genomic_DNA"/>
</dbReference>
<feature type="chain" id="PRO_5040289301" description="Promotilin" evidence="2">
    <location>
        <begin position="28"/>
        <end position="111"/>
    </location>
</feature>
<accession>A0A9Q0ILU2</accession>
<dbReference type="OrthoDB" id="9937685at2759"/>
<evidence type="ECO:0000256" key="1">
    <source>
        <dbReference type="SAM" id="MobiDB-lite"/>
    </source>
</evidence>
<proteinExistence type="predicted"/>
<reference evidence="3" key="1">
    <citation type="submission" date="2022-07" db="EMBL/GenBank/DDBJ databases">
        <title>Chromosome-level genome of Muraenolepis orangiensis.</title>
        <authorList>
            <person name="Kim J."/>
        </authorList>
    </citation>
    <scope>NUCLEOTIDE SEQUENCE</scope>
    <source>
        <strain evidence="3">KU_S4_2022</strain>
        <tissue evidence="3">Muscle</tissue>
    </source>
</reference>
<evidence type="ECO:0000313" key="3">
    <source>
        <dbReference type="EMBL" id="KAJ3603339.1"/>
    </source>
</evidence>
<protein>
    <recommendedName>
        <fullName evidence="5">Promotilin</fullName>
    </recommendedName>
</protein>
<keyword evidence="4" id="KW-1185">Reference proteome</keyword>
<dbReference type="AlphaFoldDB" id="A0A9Q0ILU2"/>
<evidence type="ECO:0008006" key="5">
    <source>
        <dbReference type="Google" id="ProtNLM"/>
    </source>
</evidence>
<feature type="signal peptide" evidence="2">
    <location>
        <begin position="1"/>
        <end position="27"/>
    </location>
</feature>
<keyword evidence="2" id="KW-0732">Signal</keyword>